<dbReference type="AlphaFoldDB" id="A0A1T4RAJ9"/>
<organism evidence="1 2">
    <name type="scientific">Marinactinospora thermotolerans DSM 45154</name>
    <dbReference type="NCBI Taxonomy" id="1122192"/>
    <lineage>
        <taxon>Bacteria</taxon>
        <taxon>Bacillati</taxon>
        <taxon>Actinomycetota</taxon>
        <taxon>Actinomycetes</taxon>
        <taxon>Streptosporangiales</taxon>
        <taxon>Nocardiopsidaceae</taxon>
        <taxon>Marinactinospora</taxon>
    </lineage>
</organism>
<name>A0A1T4RAJ9_9ACTN</name>
<dbReference type="Proteomes" id="UP000190637">
    <property type="component" value="Unassembled WGS sequence"/>
</dbReference>
<dbReference type="OrthoDB" id="3431819at2"/>
<sequence length="76" mass="8620">MSILQPDMKRIRLSVPADASFDAVRDLDGTVAEVADPKDRYRYKRDDYTVDFEATGETSVDAGEEIEVFRAVRLHV</sequence>
<gene>
    <name evidence="1" type="ORF">SAMN02745673_02647</name>
</gene>
<protein>
    <submittedName>
        <fullName evidence="1">Uncharacterized protein</fullName>
    </submittedName>
</protein>
<proteinExistence type="predicted"/>
<accession>A0A1T4RAJ9</accession>
<keyword evidence="2" id="KW-1185">Reference proteome</keyword>
<evidence type="ECO:0000313" key="2">
    <source>
        <dbReference type="Proteomes" id="UP000190637"/>
    </source>
</evidence>
<evidence type="ECO:0000313" key="1">
    <source>
        <dbReference type="EMBL" id="SKA12836.1"/>
    </source>
</evidence>
<reference evidence="1 2" key="1">
    <citation type="submission" date="2017-02" db="EMBL/GenBank/DDBJ databases">
        <authorList>
            <person name="Peterson S.W."/>
        </authorList>
    </citation>
    <scope>NUCLEOTIDE SEQUENCE [LARGE SCALE GENOMIC DNA]</scope>
    <source>
        <strain evidence="1 2">DSM 45154</strain>
    </source>
</reference>
<dbReference type="EMBL" id="FUWS01000006">
    <property type="protein sequence ID" value="SKA12836.1"/>
    <property type="molecule type" value="Genomic_DNA"/>
</dbReference>